<evidence type="ECO:0000256" key="10">
    <source>
        <dbReference type="ARBA" id="ARBA00022679"/>
    </source>
</evidence>
<comment type="similarity">
    <text evidence="5 18">Belongs to the CDS family.</text>
</comment>
<dbReference type="PANTHER" id="PTHR46382">
    <property type="entry name" value="PHOSPHATIDATE CYTIDYLYLTRANSFERASE"/>
    <property type="match status" value="1"/>
</dbReference>
<comment type="caution">
    <text evidence="20">The sequence shown here is derived from an EMBL/GenBank/DDBJ whole genome shotgun (WGS) entry which is preliminary data.</text>
</comment>
<sequence length="274" mass="29707">MLKQRVLTALALAPLIVTGVLWSPTLYLALALALFLAICGFEWARLSGANGPVGQFGYILVLGLCVAAVAMLLEAPTLLLWLFALVVFWWMVVLMRLRHFRGGAVVEGFSLIQSLEGIIVLVPAWLAWVTLHQVPEQGPQLLLFLLILIWAADIGAYFAGRRFGRTKLAPEVSPGKTREGVYGAIAGSLICGLFFAWWQGFSLAEYPLALLLCVLTVIFSVIGDLFESVLKRLRNMKDSGALLPGHGGMLDRLDSLTAAGPVFVLGLMLMGKIG</sequence>
<evidence type="ECO:0000256" key="16">
    <source>
        <dbReference type="ARBA" id="ARBA00023209"/>
    </source>
</evidence>
<comment type="pathway">
    <text evidence="4">Lipid metabolism.</text>
</comment>
<comment type="pathway">
    <text evidence="3 18">Phospholipid metabolism; CDP-diacylglycerol biosynthesis; CDP-diacylglycerol from sn-glycerol 3-phosphate: step 3/3.</text>
</comment>
<feature type="transmembrane region" description="Helical" evidence="19">
    <location>
        <begin position="79"/>
        <end position="97"/>
    </location>
</feature>
<dbReference type="EC" id="2.7.7.41" evidence="6 18"/>
<reference evidence="20 21" key="1">
    <citation type="journal article" date="2018" name="ISME J.">
        <title>Endosymbiont genomes yield clues of tubeworm success.</title>
        <authorList>
            <person name="Li Y."/>
            <person name="Liles M.R."/>
            <person name="Halanych K.M."/>
        </authorList>
    </citation>
    <scope>NUCLEOTIDE SEQUENCE [LARGE SCALE GENOMIC DNA]</scope>
    <source>
        <strain evidence="20">A1462</strain>
    </source>
</reference>
<evidence type="ECO:0000256" key="7">
    <source>
        <dbReference type="ARBA" id="ARBA00019373"/>
    </source>
</evidence>
<evidence type="ECO:0000256" key="9">
    <source>
        <dbReference type="ARBA" id="ARBA00022516"/>
    </source>
</evidence>
<proteinExistence type="inferred from homology"/>
<evidence type="ECO:0000256" key="19">
    <source>
        <dbReference type="SAM" id="Phobius"/>
    </source>
</evidence>
<evidence type="ECO:0000256" key="1">
    <source>
        <dbReference type="ARBA" id="ARBA00001698"/>
    </source>
</evidence>
<evidence type="ECO:0000256" key="14">
    <source>
        <dbReference type="ARBA" id="ARBA00023098"/>
    </source>
</evidence>
<feature type="transmembrane region" description="Helical" evidence="19">
    <location>
        <begin position="109"/>
        <end position="129"/>
    </location>
</feature>
<evidence type="ECO:0000313" key="21">
    <source>
        <dbReference type="Proteomes" id="UP000254771"/>
    </source>
</evidence>
<evidence type="ECO:0000256" key="4">
    <source>
        <dbReference type="ARBA" id="ARBA00005189"/>
    </source>
</evidence>
<evidence type="ECO:0000256" key="5">
    <source>
        <dbReference type="ARBA" id="ARBA00010185"/>
    </source>
</evidence>
<keyword evidence="17" id="KW-1208">Phospholipid metabolism</keyword>
<evidence type="ECO:0000256" key="17">
    <source>
        <dbReference type="ARBA" id="ARBA00023264"/>
    </source>
</evidence>
<keyword evidence="12 18" id="KW-0548">Nucleotidyltransferase</keyword>
<dbReference type="GO" id="GO:0004605">
    <property type="term" value="F:phosphatidate cytidylyltransferase activity"/>
    <property type="evidence" value="ECO:0007669"/>
    <property type="project" value="UniProtKB-EC"/>
</dbReference>
<comment type="catalytic activity">
    <reaction evidence="1 18">
        <text>a 1,2-diacyl-sn-glycero-3-phosphate + CTP + H(+) = a CDP-1,2-diacyl-sn-glycerol + diphosphate</text>
        <dbReference type="Rhea" id="RHEA:16229"/>
        <dbReference type="ChEBI" id="CHEBI:15378"/>
        <dbReference type="ChEBI" id="CHEBI:33019"/>
        <dbReference type="ChEBI" id="CHEBI:37563"/>
        <dbReference type="ChEBI" id="CHEBI:58332"/>
        <dbReference type="ChEBI" id="CHEBI:58608"/>
        <dbReference type="EC" id="2.7.7.41"/>
    </reaction>
</comment>
<protein>
    <recommendedName>
        <fullName evidence="7 18">Phosphatidate cytidylyltransferase</fullName>
        <ecNumber evidence="6 18">2.7.7.41</ecNumber>
    </recommendedName>
</protein>
<gene>
    <name evidence="20" type="ORF">DIZ78_04160</name>
</gene>
<keyword evidence="10 18" id="KW-0808">Transferase</keyword>
<evidence type="ECO:0000256" key="8">
    <source>
        <dbReference type="ARBA" id="ARBA00022475"/>
    </source>
</evidence>
<keyword evidence="14" id="KW-0443">Lipid metabolism</keyword>
<evidence type="ECO:0000256" key="15">
    <source>
        <dbReference type="ARBA" id="ARBA00023136"/>
    </source>
</evidence>
<evidence type="ECO:0000256" key="12">
    <source>
        <dbReference type="ARBA" id="ARBA00022695"/>
    </source>
</evidence>
<name>A0A370DRN6_9GAMM</name>
<keyword evidence="21" id="KW-1185">Reference proteome</keyword>
<evidence type="ECO:0000256" key="6">
    <source>
        <dbReference type="ARBA" id="ARBA00012487"/>
    </source>
</evidence>
<feature type="transmembrane region" description="Helical" evidence="19">
    <location>
        <begin position="181"/>
        <end position="200"/>
    </location>
</feature>
<evidence type="ECO:0000256" key="13">
    <source>
        <dbReference type="ARBA" id="ARBA00022989"/>
    </source>
</evidence>
<feature type="transmembrane region" description="Helical" evidence="19">
    <location>
        <begin position="56"/>
        <end position="73"/>
    </location>
</feature>
<evidence type="ECO:0000256" key="3">
    <source>
        <dbReference type="ARBA" id="ARBA00005119"/>
    </source>
</evidence>
<feature type="transmembrane region" description="Helical" evidence="19">
    <location>
        <begin position="141"/>
        <end position="160"/>
    </location>
</feature>
<keyword evidence="15 19" id="KW-0472">Membrane</keyword>
<accession>A0A370DRN6</accession>
<dbReference type="AlphaFoldDB" id="A0A370DRN6"/>
<dbReference type="Pfam" id="PF01148">
    <property type="entry name" value="CTP_transf_1"/>
    <property type="match status" value="1"/>
</dbReference>
<organism evidence="20 21">
    <name type="scientific">endosymbiont of Escarpia spicata</name>
    <dbReference type="NCBI Taxonomy" id="2200908"/>
    <lineage>
        <taxon>Bacteria</taxon>
        <taxon>Pseudomonadati</taxon>
        <taxon>Pseudomonadota</taxon>
        <taxon>Gammaproteobacteria</taxon>
        <taxon>sulfur-oxidizing symbionts</taxon>
    </lineage>
</organism>
<keyword evidence="16" id="KW-0594">Phospholipid biosynthesis</keyword>
<dbReference type="PANTHER" id="PTHR46382:SF1">
    <property type="entry name" value="PHOSPHATIDATE CYTIDYLYLTRANSFERASE"/>
    <property type="match status" value="1"/>
</dbReference>
<keyword evidence="8" id="KW-1003">Cell membrane</keyword>
<feature type="transmembrane region" description="Helical" evidence="19">
    <location>
        <begin position="206"/>
        <end position="226"/>
    </location>
</feature>
<keyword evidence="11 18" id="KW-0812">Transmembrane</keyword>
<dbReference type="InterPro" id="IPR000374">
    <property type="entry name" value="PC_trans"/>
</dbReference>
<dbReference type="PROSITE" id="PS01315">
    <property type="entry name" value="CDS"/>
    <property type="match status" value="1"/>
</dbReference>
<evidence type="ECO:0000256" key="18">
    <source>
        <dbReference type="RuleBase" id="RU003938"/>
    </source>
</evidence>
<evidence type="ECO:0000313" key="20">
    <source>
        <dbReference type="EMBL" id="RDH87748.1"/>
    </source>
</evidence>
<keyword evidence="9" id="KW-0444">Lipid biosynthesis</keyword>
<dbReference type="UniPathway" id="UPA00557">
    <property type="reaction ID" value="UER00614"/>
</dbReference>
<comment type="subcellular location">
    <subcellularLocation>
        <location evidence="2">Cell membrane</location>
        <topology evidence="2">Multi-pass membrane protein</topology>
    </subcellularLocation>
</comment>
<dbReference type="GO" id="GO:0005886">
    <property type="term" value="C:plasma membrane"/>
    <property type="evidence" value="ECO:0007669"/>
    <property type="project" value="UniProtKB-SubCell"/>
</dbReference>
<dbReference type="EMBL" id="QFXE01000005">
    <property type="protein sequence ID" value="RDH87748.1"/>
    <property type="molecule type" value="Genomic_DNA"/>
</dbReference>
<dbReference type="GO" id="GO:0016024">
    <property type="term" value="P:CDP-diacylglycerol biosynthetic process"/>
    <property type="evidence" value="ECO:0007669"/>
    <property type="project" value="UniProtKB-UniPathway"/>
</dbReference>
<dbReference type="Proteomes" id="UP000254771">
    <property type="component" value="Unassembled WGS sequence"/>
</dbReference>
<keyword evidence="13 19" id="KW-1133">Transmembrane helix</keyword>
<evidence type="ECO:0000256" key="11">
    <source>
        <dbReference type="ARBA" id="ARBA00022692"/>
    </source>
</evidence>
<evidence type="ECO:0000256" key="2">
    <source>
        <dbReference type="ARBA" id="ARBA00004651"/>
    </source>
</evidence>